<dbReference type="PANTHER" id="PTHR43798:SF33">
    <property type="entry name" value="HYDROLASE, PUTATIVE (AFU_ORTHOLOGUE AFUA_2G14860)-RELATED"/>
    <property type="match status" value="1"/>
</dbReference>
<dbReference type="Proteomes" id="UP000824988">
    <property type="component" value="Chromosome"/>
</dbReference>
<gene>
    <name evidence="3" type="ORF">MoryE10_08260</name>
</gene>
<dbReference type="AlphaFoldDB" id="A0A8D4VLV9"/>
<evidence type="ECO:0000259" key="2">
    <source>
        <dbReference type="Pfam" id="PF00561"/>
    </source>
</evidence>
<organism evidence="3 4">
    <name type="scientific">Methylogaea oryzae</name>
    <dbReference type="NCBI Taxonomy" id="1295382"/>
    <lineage>
        <taxon>Bacteria</taxon>
        <taxon>Pseudomonadati</taxon>
        <taxon>Pseudomonadota</taxon>
        <taxon>Gammaproteobacteria</taxon>
        <taxon>Methylococcales</taxon>
        <taxon>Methylococcaceae</taxon>
        <taxon>Methylogaea</taxon>
    </lineage>
</organism>
<feature type="domain" description="AB hydrolase-1" evidence="2">
    <location>
        <begin position="50"/>
        <end position="150"/>
    </location>
</feature>
<proteinExistence type="predicted"/>
<reference evidence="3" key="1">
    <citation type="submission" date="2019-06" db="EMBL/GenBank/DDBJ databases">
        <title>Complete genome sequence of Methylogaea oryzae strain JCM16910.</title>
        <authorList>
            <person name="Asakawa S."/>
        </authorList>
    </citation>
    <scope>NUCLEOTIDE SEQUENCE</scope>
    <source>
        <strain evidence="3">E10</strain>
    </source>
</reference>
<name>A0A8D4VLV9_9GAMM</name>
<protein>
    <recommendedName>
        <fullName evidence="2">AB hydrolase-1 domain-containing protein</fullName>
    </recommendedName>
</protein>
<dbReference type="RefSeq" id="WP_221048304.1">
    <property type="nucleotide sequence ID" value="NZ_AP019782.1"/>
</dbReference>
<feature type="signal peptide" evidence="1">
    <location>
        <begin position="1"/>
        <end position="24"/>
    </location>
</feature>
<evidence type="ECO:0000256" key="1">
    <source>
        <dbReference type="SAM" id="SignalP"/>
    </source>
</evidence>
<evidence type="ECO:0000313" key="4">
    <source>
        <dbReference type="Proteomes" id="UP000824988"/>
    </source>
</evidence>
<dbReference type="GO" id="GO:0016020">
    <property type="term" value="C:membrane"/>
    <property type="evidence" value="ECO:0007669"/>
    <property type="project" value="TreeGrafter"/>
</dbReference>
<dbReference type="InterPro" id="IPR000073">
    <property type="entry name" value="AB_hydrolase_1"/>
</dbReference>
<dbReference type="InterPro" id="IPR050266">
    <property type="entry name" value="AB_hydrolase_sf"/>
</dbReference>
<evidence type="ECO:0000313" key="3">
    <source>
        <dbReference type="EMBL" id="BBL70220.1"/>
    </source>
</evidence>
<dbReference type="PANTHER" id="PTHR43798">
    <property type="entry name" value="MONOACYLGLYCEROL LIPASE"/>
    <property type="match status" value="1"/>
</dbReference>
<dbReference type="KEGG" id="moz:MoryE10_08260"/>
<accession>A0A8D4VLV9</accession>
<dbReference type="EMBL" id="AP019782">
    <property type="protein sequence ID" value="BBL70220.1"/>
    <property type="molecule type" value="Genomic_DNA"/>
</dbReference>
<feature type="chain" id="PRO_5034160212" description="AB hydrolase-1 domain-containing protein" evidence="1">
    <location>
        <begin position="25"/>
        <end position="311"/>
    </location>
</feature>
<sequence>MFVPSILRLCLFLTALLAAGGASGREPAWERLVDVGGHRLRIACEGEGGPAVILDHGLGGSADDWSRVQQSLAVVTRVCVYDRAGYGASDAGPAPRTSARIAQELHALLQGAGLRPPYVLGGHSFGGYNMRLYASRYPDEVAGLLLVDSPNEGQVDGLFQSQIMRQIDPQGILRQIWSPQLLDLLPAADIAAFAPAFGLPAKNLQAILAEMAAFKDSSQQLRAAAIHPDTPLVIVMHGLRIMPDGALGDGMERDWMRLQRELAARYRDGRVVVAPQSAHAIPQDQPEIVVDALKRLLQTAAPVAPAQEDWF</sequence>
<keyword evidence="4" id="KW-1185">Reference proteome</keyword>
<dbReference type="Pfam" id="PF00561">
    <property type="entry name" value="Abhydrolase_1"/>
    <property type="match status" value="1"/>
</dbReference>
<keyword evidence="1" id="KW-0732">Signal</keyword>